<organism evidence="1 2">
    <name type="scientific">Aspergillus puulaauensis</name>
    <dbReference type="NCBI Taxonomy" id="1220207"/>
    <lineage>
        <taxon>Eukaryota</taxon>
        <taxon>Fungi</taxon>
        <taxon>Dikarya</taxon>
        <taxon>Ascomycota</taxon>
        <taxon>Pezizomycotina</taxon>
        <taxon>Eurotiomycetes</taxon>
        <taxon>Eurotiomycetidae</taxon>
        <taxon>Eurotiales</taxon>
        <taxon>Aspergillaceae</taxon>
        <taxon>Aspergillus</taxon>
    </lineage>
</organism>
<accession>A0A7R8AQ53</accession>
<dbReference type="GeneID" id="64976687"/>
<sequence length="180" mass="19710">MPRTPTNTLVQTASVPNARTIFPQSDISIVPYPPDNPSLAFISTSFQVPRRPTSSQMYSIPQGFGQQAKLALSNLETALALGGAKPRDVTKLTISLAEDCKKQDTTTQLRDAITRFFTDASGKRHSPAIVIYNHQYIHDGFAKIQVQAEAVVRVAASEQEPEHVGGGTETARLPTYDEIW</sequence>
<dbReference type="Gene3D" id="3.30.1330.40">
    <property type="entry name" value="RutC-like"/>
    <property type="match status" value="1"/>
</dbReference>
<dbReference type="AlphaFoldDB" id="A0A7R8AQ53"/>
<evidence type="ECO:0000313" key="1">
    <source>
        <dbReference type="EMBL" id="BCS26682.1"/>
    </source>
</evidence>
<proteinExistence type="predicted"/>
<protein>
    <submittedName>
        <fullName evidence="1">Uncharacterized protein</fullName>
    </submittedName>
</protein>
<reference evidence="1" key="2">
    <citation type="submission" date="2021-02" db="EMBL/GenBank/DDBJ databases">
        <title>Aspergillus puulaauensis MK2 genome sequence.</title>
        <authorList>
            <person name="Futagami T."/>
            <person name="Mori K."/>
            <person name="Kadooka C."/>
            <person name="Tanaka T."/>
        </authorList>
    </citation>
    <scope>NUCLEOTIDE SEQUENCE</scope>
    <source>
        <strain evidence="1">MK2</strain>
    </source>
</reference>
<dbReference type="EMBL" id="AP024447">
    <property type="protein sequence ID" value="BCS26682.1"/>
    <property type="molecule type" value="Genomic_DNA"/>
</dbReference>
<dbReference type="OrthoDB" id="309640at2759"/>
<evidence type="ECO:0000313" key="2">
    <source>
        <dbReference type="Proteomes" id="UP000654913"/>
    </source>
</evidence>
<dbReference type="InterPro" id="IPR035959">
    <property type="entry name" value="RutC-like_sf"/>
</dbReference>
<name>A0A7R8AQ53_9EURO</name>
<dbReference type="RefSeq" id="XP_041558876.1">
    <property type="nucleotide sequence ID" value="XM_041706497.1"/>
</dbReference>
<gene>
    <name evidence="1" type="ORF">APUU_51393S</name>
</gene>
<keyword evidence="2" id="KW-1185">Reference proteome</keyword>
<dbReference type="SUPFAM" id="SSF55298">
    <property type="entry name" value="YjgF-like"/>
    <property type="match status" value="1"/>
</dbReference>
<dbReference type="KEGG" id="apuu:APUU_51393S"/>
<reference evidence="1" key="1">
    <citation type="submission" date="2021-01" db="EMBL/GenBank/DDBJ databases">
        <authorList>
            <consortium name="Aspergillus puulaauensis MK2 genome sequencing consortium"/>
            <person name="Kazuki M."/>
            <person name="Futagami T."/>
        </authorList>
    </citation>
    <scope>NUCLEOTIDE SEQUENCE</scope>
    <source>
        <strain evidence="1">MK2</strain>
    </source>
</reference>
<dbReference type="Proteomes" id="UP000654913">
    <property type="component" value="Chromosome 5"/>
</dbReference>